<comment type="caution">
    <text evidence="2">The sequence shown here is derived from an EMBL/GenBank/DDBJ whole genome shotgun (WGS) entry which is preliminary data.</text>
</comment>
<protein>
    <submittedName>
        <fullName evidence="2">DUF3833 family protein</fullName>
    </submittedName>
</protein>
<evidence type="ECO:0000313" key="2">
    <source>
        <dbReference type="EMBL" id="MEL0629861.1"/>
    </source>
</evidence>
<gene>
    <name evidence="2" type="ORF">V6256_09590</name>
</gene>
<proteinExistence type="predicted"/>
<dbReference type="RefSeq" id="WP_341597991.1">
    <property type="nucleotide sequence ID" value="NZ_JBAKAZ010000032.1"/>
</dbReference>
<feature type="signal peptide" evidence="1">
    <location>
        <begin position="1"/>
        <end position="22"/>
    </location>
</feature>
<name>A0ABU9GRC0_9GAMM</name>
<evidence type="ECO:0000256" key="1">
    <source>
        <dbReference type="SAM" id="SignalP"/>
    </source>
</evidence>
<dbReference type="Pfam" id="PF12915">
    <property type="entry name" value="DUF3833"/>
    <property type="match status" value="1"/>
</dbReference>
<dbReference type="EMBL" id="JBAKAZ010000032">
    <property type="protein sequence ID" value="MEL0629861.1"/>
    <property type="molecule type" value="Genomic_DNA"/>
</dbReference>
<dbReference type="InterPro" id="IPR024409">
    <property type="entry name" value="DUF3833"/>
</dbReference>
<keyword evidence="3" id="KW-1185">Reference proteome</keyword>
<feature type="chain" id="PRO_5045531167" evidence="1">
    <location>
        <begin position="23"/>
        <end position="186"/>
    </location>
</feature>
<dbReference type="PROSITE" id="PS51257">
    <property type="entry name" value="PROKAR_LIPOPROTEIN"/>
    <property type="match status" value="1"/>
</dbReference>
<organism evidence="2 3">
    <name type="scientific">Psychromonas aquatilis</name>
    <dbReference type="NCBI Taxonomy" id="2005072"/>
    <lineage>
        <taxon>Bacteria</taxon>
        <taxon>Pseudomonadati</taxon>
        <taxon>Pseudomonadota</taxon>
        <taxon>Gammaproteobacteria</taxon>
        <taxon>Alteromonadales</taxon>
        <taxon>Psychromonadaceae</taxon>
        <taxon>Psychromonas</taxon>
    </lineage>
</organism>
<sequence length="186" mass="21339">MNKSAMCLLLSSSFLASCSVNVDQYEDSDNNFDLQSYFDGKLIAWGVIQNLNDKVTRKFCVELDGQWENKKGLLVEKFYFDDGEISYRNWHLTETTPNHFTGTAEDVVGSAIGQQQGMAFNLQYTLKLPVDDTTYEVAMDDWMYQIDEYRIVNKTSISKLSVNVANVTIFFDKQLPLNTCLDFNNR</sequence>
<reference evidence="2 3" key="1">
    <citation type="submission" date="2024-02" db="EMBL/GenBank/DDBJ databases">
        <title>Bacteria isolated from the canopy kelp, Nereocystis luetkeana.</title>
        <authorList>
            <person name="Pfister C.A."/>
            <person name="Younker I.T."/>
            <person name="Light S.H."/>
        </authorList>
    </citation>
    <scope>NUCLEOTIDE SEQUENCE [LARGE SCALE GENOMIC DNA]</scope>
    <source>
        <strain evidence="2 3">TI.1.05</strain>
    </source>
</reference>
<dbReference type="Proteomes" id="UP001369082">
    <property type="component" value="Unassembled WGS sequence"/>
</dbReference>
<evidence type="ECO:0000313" key="3">
    <source>
        <dbReference type="Proteomes" id="UP001369082"/>
    </source>
</evidence>
<accession>A0ABU9GRC0</accession>
<keyword evidence="1" id="KW-0732">Signal</keyword>